<protein>
    <submittedName>
        <fullName evidence="1">Uncharacterized protein</fullName>
    </submittedName>
</protein>
<keyword evidence="2" id="KW-1185">Reference proteome</keyword>
<proteinExistence type="predicted"/>
<gene>
    <name evidence="1" type="ORF">A3844_10810</name>
</gene>
<evidence type="ECO:0000313" key="1">
    <source>
        <dbReference type="EMBL" id="OKP87542.1"/>
    </source>
</evidence>
<dbReference type="Proteomes" id="UP000186058">
    <property type="component" value="Unassembled WGS sequence"/>
</dbReference>
<dbReference type="EMBL" id="LVWI01000035">
    <property type="protein sequence ID" value="OKP87542.1"/>
    <property type="molecule type" value="Genomic_DNA"/>
</dbReference>
<reference evidence="1 2" key="1">
    <citation type="submission" date="2016-03" db="EMBL/GenBank/DDBJ databases">
        <authorList>
            <person name="Sant'Anna F.H."/>
            <person name="Ambrosini A."/>
            <person name="Souza R."/>
            <person name="Bach E."/>
            <person name="Fernandes G."/>
            <person name="Balsanelli E."/>
            <person name="Baura V.A."/>
            <person name="Souza E.M."/>
            <person name="Passaglia L."/>
        </authorList>
    </citation>
    <scope>NUCLEOTIDE SEQUENCE [LARGE SCALE GENOMIC DNA]</scope>
    <source>
        <strain evidence="1 2">P26E</strain>
    </source>
</reference>
<name>A0ABX3ES63_9BACL</name>
<comment type="caution">
    <text evidence="1">The sequence shown here is derived from an EMBL/GenBank/DDBJ whole genome shotgun (WGS) entry which is preliminary data.</text>
</comment>
<sequence length="229" mass="25997">MHIQSEAGKSDAASSSVELMAGQCAVVQCNYEHGRQFIRSVLGEPSGLGIQALYRGERLRLNRSEIVQRVGCCFWDDGLYERMKVADYLTFWGRLYTTRMPASELLTLVGLEGHKEIIPSPNQKFIAVVTCSNKSEFVQIMNVEEGRISPELVESARVKYGTQKGLDTWIRTDHENYSYANHFVWKDNDTLEFEGSLAYQDTEIIENVNVAYQFSKKLIEIKGLHSVSE</sequence>
<organism evidence="1 2">
    <name type="scientific">Paenibacillus helianthi</name>
    <dbReference type="NCBI Taxonomy" id="1349432"/>
    <lineage>
        <taxon>Bacteria</taxon>
        <taxon>Bacillati</taxon>
        <taxon>Bacillota</taxon>
        <taxon>Bacilli</taxon>
        <taxon>Bacillales</taxon>
        <taxon>Paenibacillaceae</taxon>
        <taxon>Paenibacillus</taxon>
    </lineage>
</organism>
<accession>A0ABX3ES63</accession>
<evidence type="ECO:0000313" key="2">
    <source>
        <dbReference type="Proteomes" id="UP000186058"/>
    </source>
</evidence>